<dbReference type="InterPro" id="IPR019045">
    <property type="entry name" value="Restrct_endonuc_II_HinfI"/>
</dbReference>
<sequence length="288" mass="33840">MDETLKNKIKDELKANIRKFFKDKDKTSYQVLNHIFPAERRIRSLIGGLETSLGKQFWEPIAKILAELNGFEIISEPLLIPEPFPKTLRDELNSLINQRERNVISTLDCIARLRRAAAESNFENVNFVPPQSGTGVDIYLKKDNIEYLFDIKTAQPNQGLLNSFNGQLLRWYSYRFAHDSTCHVQARIIIPFNPYKKDWYVYNKSKLNESHLDRNNDLWVGNEFWDFCSGFENTLEHLQDVFIDLGKENFAQEFHDIFYDPSKIADIRDRKDRLDTPESVKRKTKKTE</sequence>
<dbReference type="RefSeq" id="WP_332863114.1">
    <property type="nucleotide sequence ID" value="NZ_JBAFSM010000001.1"/>
</dbReference>
<protein>
    <recommendedName>
        <fullName evidence="6">type II site-specific deoxyribonuclease</fullName>
        <ecNumber evidence="6">3.1.21.4</ecNumber>
    </recommendedName>
</protein>
<keyword evidence="8" id="KW-1185">Reference proteome</keyword>
<dbReference type="GO" id="GO:0009036">
    <property type="term" value="F:type II site-specific deoxyribonuclease activity"/>
    <property type="evidence" value="ECO:0007669"/>
    <property type="project" value="InterPro"/>
</dbReference>
<dbReference type="AlphaFoldDB" id="A0AAW9QNQ3"/>
<evidence type="ECO:0000256" key="4">
    <source>
        <dbReference type="ARBA" id="ARBA00022801"/>
    </source>
</evidence>
<keyword evidence="1" id="KW-0540">Nuclease</keyword>
<accession>A0AAW9QNQ3</accession>
<dbReference type="EMBL" id="JBAFSM010000001">
    <property type="protein sequence ID" value="MEG3435667.1"/>
    <property type="molecule type" value="Genomic_DNA"/>
</dbReference>
<dbReference type="Pfam" id="PF09520">
    <property type="entry name" value="RE_TdeIII"/>
    <property type="match status" value="1"/>
</dbReference>
<proteinExistence type="predicted"/>
<evidence type="ECO:0000256" key="3">
    <source>
        <dbReference type="ARBA" id="ARBA00022759"/>
    </source>
</evidence>
<evidence type="ECO:0000313" key="8">
    <source>
        <dbReference type="Proteomes" id="UP001328733"/>
    </source>
</evidence>
<dbReference type="GO" id="GO:0009307">
    <property type="term" value="P:DNA restriction-modification system"/>
    <property type="evidence" value="ECO:0007669"/>
    <property type="project" value="InterPro"/>
</dbReference>
<dbReference type="EC" id="3.1.21.4" evidence="6"/>
<dbReference type="Proteomes" id="UP001328733">
    <property type="component" value="Unassembled WGS sequence"/>
</dbReference>
<keyword evidence="2" id="KW-0680">Restriction system</keyword>
<evidence type="ECO:0000313" key="7">
    <source>
        <dbReference type="EMBL" id="MEG3435667.1"/>
    </source>
</evidence>
<evidence type="ECO:0000256" key="2">
    <source>
        <dbReference type="ARBA" id="ARBA00022747"/>
    </source>
</evidence>
<name>A0AAW9QNQ3_9CHRO</name>
<dbReference type="GO" id="GO:0003677">
    <property type="term" value="F:DNA binding"/>
    <property type="evidence" value="ECO:0007669"/>
    <property type="project" value="InterPro"/>
</dbReference>
<organism evidence="7 8">
    <name type="scientific">Pannus brasiliensis CCIBt3594</name>
    <dbReference type="NCBI Taxonomy" id="1427578"/>
    <lineage>
        <taxon>Bacteria</taxon>
        <taxon>Bacillati</taxon>
        <taxon>Cyanobacteriota</taxon>
        <taxon>Cyanophyceae</taxon>
        <taxon>Oscillatoriophycideae</taxon>
        <taxon>Chroococcales</taxon>
        <taxon>Microcystaceae</taxon>
        <taxon>Pannus</taxon>
    </lineage>
</organism>
<evidence type="ECO:0000256" key="5">
    <source>
        <dbReference type="ARBA" id="ARBA00093760"/>
    </source>
</evidence>
<comment type="caution">
    <text evidence="7">The sequence shown here is derived from an EMBL/GenBank/DDBJ whole genome shotgun (WGS) entry which is preliminary data.</text>
</comment>
<evidence type="ECO:0000256" key="6">
    <source>
        <dbReference type="ARBA" id="ARBA00093790"/>
    </source>
</evidence>
<gene>
    <name evidence="7" type="ORF">V0288_00920</name>
</gene>
<keyword evidence="4 7" id="KW-0378">Hydrolase</keyword>
<evidence type="ECO:0000256" key="1">
    <source>
        <dbReference type="ARBA" id="ARBA00022722"/>
    </source>
</evidence>
<comment type="catalytic activity">
    <reaction evidence="5">
        <text>Endonucleolytic cleavage of DNA to give specific double-stranded fragments with terminal 5'-phosphates.</text>
        <dbReference type="EC" id="3.1.21.4"/>
    </reaction>
</comment>
<keyword evidence="3 7" id="KW-0255">Endonuclease</keyword>
<reference evidence="7 8" key="1">
    <citation type="submission" date="2024-01" db="EMBL/GenBank/DDBJ databases">
        <title>Genomic insights into the taxonomy and metabolism of the cyanobacterium Pannus brasiliensis CCIBt3594.</title>
        <authorList>
            <person name="Machado M."/>
            <person name="Botero N.B."/>
            <person name="Andreote A.P.D."/>
            <person name="Feitosa A.M.T."/>
            <person name="Popin R."/>
            <person name="Sivonen K."/>
            <person name="Fiore M.F."/>
        </authorList>
    </citation>
    <scope>NUCLEOTIDE SEQUENCE [LARGE SCALE GENOMIC DNA]</scope>
    <source>
        <strain evidence="7 8">CCIBt3594</strain>
    </source>
</reference>